<protein>
    <submittedName>
        <fullName evidence="2">Uncharacterized protein</fullName>
    </submittedName>
</protein>
<keyword evidence="3" id="KW-1185">Reference proteome</keyword>
<feature type="region of interest" description="Disordered" evidence="1">
    <location>
        <begin position="102"/>
        <end position="153"/>
    </location>
</feature>
<evidence type="ECO:0000256" key="1">
    <source>
        <dbReference type="SAM" id="MobiDB-lite"/>
    </source>
</evidence>
<dbReference type="STRING" id="1036808.A0A0C3END0"/>
<name>A0A0C3END0_9AGAM</name>
<feature type="compositionally biased region" description="Pro residues" evidence="1">
    <location>
        <begin position="138"/>
        <end position="147"/>
    </location>
</feature>
<sequence>MDEPSFEELFSSCLLEVAVPDTSIEFPENALADEWLASLNQPQVDRKQAFFDERLHLFLIVRINHPRRHRHSQGHSSAPSAHLIDFLRHIQISLEATYISQKSAGPPDAPPTAQVVGPPRSSSVGLATPRPTSIHPTIFPPTTPNPVPSTTEDDRKYVQSEGTLLLASIWGSRPIEQSGERFALLFSELQGIWLGVYEFALDISFLRLPFTDPLLCLTCFATLRERALSFSQTTHPFISFLLREGLIPSQDIAEDGSSTHNDLDDGEQDANVFEEVNLLDALVIGLSSDPR</sequence>
<accession>A0A0C3END0</accession>
<evidence type="ECO:0000313" key="3">
    <source>
        <dbReference type="Proteomes" id="UP000053989"/>
    </source>
</evidence>
<proteinExistence type="predicted"/>
<reference evidence="2 3" key="1">
    <citation type="submission" date="2014-04" db="EMBL/GenBank/DDBJ databases">
        <authorList>
            <consortium name="DOE Joint Genome Institute"/>
            <person name="Kuo A."/>
            <person name="Kohler A."/>
            <person name="Nagy L.G."/>
            <person name="Floudas D."/>
            <person name="Copeland A."/>
            <person name="Barry K.W."/>
            <person name="Cichocki N."/>
            <person name="Veneault-Fourrey C."/>
            <person name="LaButti K."/>
            <person name="Lindquist E.A."/>
            <person name="Lipzen A."/>
            <person name="Lundell T."/>
            <person name="Morin E."/>
            <person name="Murat C."/>
            <person name="Sun H."/>
            <person name="Tunlid A."/>
            <person name="Henrissat B."/>
            <person name="Grigoriev I.V."/>
            <person name="Hibbett D.S."/>
            <person name="Martin F."/>
            <person name="Nordberg H.P."/>
            <person name="Cantor M.N."/>
            <person name="Hua S.X."/>
        </authorList>
    </citation>
    <scope>NUCLEOTIDE SEQUENCE [LARGE SCALE GENOMIC DNA]</scope>
    <source>
        <strain evidence="2 3">Foug A</strain>
    </source>
</reference>
<reference evidence="3" key="2">
    <citation type="submission" date="2015-01" db="EMBL/GenBank/DDBJ databases">
        <title>Evolutionary Origins and Diversification of the Mycorrhizal Mutualists.</title>
        <authorList>
            <consortium name="DOE Joint Genome Institute"/>
            <consortium name="Mycorrhizal Genomics Consortium"/>
            <person name="Kohler A."/>
            <person name="Kuo A."/>
            <person name="Nagy L.G."/>
            <person name="Floudas D."/>
            <person name="Copeland A."/>
            <person name="Barry K.W."/>
            <person name="Cichocki N."/>
            <person name="Veneault-Fourrey C."/>
            <person name="LaButti K."/>
            <person name="Lindquist E.A."/>
            <person name="Lipzen A."/>
            <person name="Lundell T."/>
            <person name="Morin E."/>
            <person name="Murat C."/>
            <person name="Riley R."/>
            <person name="Ohm R."/>
            <person name="Sun H."/>
            <person name="Tunlid A."/>
            <person name="Henrissat B."/>
            <person name="Grigoriev I.V."/>
            <person name="Hibbett D.S."/>
            <person name="Martin F."/>
        </authorList>
    </citation>
    <scope>NUCLEOTIDE SEQUENCE [LARGE SCALE GENOMIC DNA]</scope>
    <source>
        <strain evidence="3">Foug A</strain>
    </source>
</reference>
<dbReference type="Proteomes" id="UP000053989">
    <property type="component" value="Unassembled WGS sequence"/>
</dbReference>
<evidence type="ECO:0000313" key="2">
    <source>
        <dbReference type="EMBL" id="KIM69689.1"/>
    </source>
</evidence>
<gene>
    <name evidence="2" type="ORF">SCLCIDRAFT_1208196</name>
</gene>
<dbReference type="OrthoDB" id="24630at2759"/>
<dbReference type="InParanoid" id="A0A0C3END0"/>
<organism evidence="2 3">
    <name type="scientific">Scleroderma citrinum Foug A</name>
    <dbReference type="NCBI Taxonomy" id="1036808"/>
    <lineage>
        <taxon>Eukaryota</taxon>
        <taxon>Fungi</taxon>
        <taxon>Dikarya</taxon>
        <taxon>Basidiomycota</taxon>
        <taxon>Agaricomycotina</taxon>
        <taxon>Agaricomycetes</taxon>
        <taxon>Agaricomycetidae</taxon>
        <taxon>Boletales</taxon>
        <taxon>Sclerodermatineae</taxon>
        <taxon>Sclerodermataceae</taxon>
        <taxon>Scleroderma</taxon>
    </lineage>
</organism>
<dbReference type="EMBL" id="KN822006">
    <property type="protein sequence ID" value="KIM69689.1"/>
    <property type="molecule type" value="Genomic_DNA"/>
</dbReference>
<dbReference type="AlphaFoldDB" id="A0A0C3END0"/>
<dbReference type="HOGENOM" id="CLU_956981_0_0_1"/>